<name>A0ACC2PY40_9HYME</name>
<sequence length="266" mass="30677">MDGLIVTPEVYASVVYQITYGLLQKRFEKGSKCYLKVDYNYYRDGDYFGVQITKCSAQHPDLKFLLLNALRELLRSRSPRKDTVVATIETRTMSGVQLQRVVCTRKSSLSLVVEETEPQSNEFASLKTYVTIKVLFQVQVEHFEEFSTLLLCYILHLEQIDPNIKFVIRRGEQYFYRNQVQMDDIFLSGKILSSCCAAIFHNSKNADFQQRVMNELEIGKKSIFEKTLSELVIAQSHHNFKVPRKKSSESQETVGDSQQLEAVSIQ</sequence>
<comment type="caution">
    <text evidence="1">The sequence shown here is derived from an EMBL/GenBank/DDBJ whole genome shotgun (WGS) entry which is preliminary data.</text>
</comment>
<accession>A0ACC2PY40</accession>
<protein>
    <submittedName>
        <fullName evidence="1">Uncharacterized protein</fullName>
    </submittedName>
</protein>
<evidence type="ECO:0000313" key="2">
    <source>
        <dbReference type="Proteomes" id="UP001239111"/>
    </source>
</evidence>
<reference evidence="1" key="1">
    <citation type="submission" date="2023-04" db="EMBL/GenBank/DDBJ databases">
        <title>A chromosome-level genome assembly of the parasitoid wasp Eretmocerus hayati.</title>
        <authorList>
            <person name="Zhong Y."/>
            <person name="Liu S."/>
            <person name="Liu Y."/>
        </authorList>
    </citation>
    <scope>NUCLEOTIDE SEQUENCE</scope>
    <source>
        <strain evidence="1">ZJU_SS_LIU_2023</strain>
    </source>
</reference>
<gene>
    <name evidence="1" type="ORF">QAD02_024304</name>
</gene>
<organism evidence="1 2">
    <name type="scientific">Eretmocerus hayati</name>
    <dbReference type="NCBI Taxonomy" id="131215"/>
    <lineage>
        <taxon>Eukaryota</taxon>
        <taxon>Metazoa</taxon>
        <taxon>Ecdysozoa</taxon>
        <taxon>Arthropoda</taxon>
        <taxon>Hexapoda</taxon>
        <taxon>Insecta</taxon>
        <taxon>Pterygota</taxon>
        <taxon>Neoptera</taxon>
        <taxon>Endopterygota</taxon>
        <taxon>Hymenoptera</taxon>
        <taxon>Apocrita</taxon>
        <taxon>Proctotrupomorpha</taxon>
        <taxon>Chalcidoidea</taxon>
        <taxon>Aphelinidae</taxon>
        <taxon>Aphelininae</taxon>
        <taxon>Eretmocerus</taxon>
    </lineage>
</organism>
<dbReference type="Proteomes" id="UP001239111">
    <property type="component" value="Chromosome 1"/>
</dbReference>
<keyword evidence="2" id="KW-1185">Reference proteome</keyword>
<proteinExistence type="predicted"/>
<evidence type="ECO:0000313" key="1">
    <source>
        <dbReference type="EMBL" id="KAJ8688509.1"/>
    </source>
</evidence>
<dbReference type="EMBL" id="CM056741">
    <property type="protein sequence ID" value="KAJ8688509.1"/>
    <property type="molecule type" value="Genomic_DNA"/>
</dbReference>